<dbReference type="PANTHER" id="PTHR28297:SF1">
    <property type="entry name" value="FUNGAL PROTEIN"/>
    <property type="match status" value="1"/>
</dbReference>
<keyword evidence="1" id="KW-1133">Transmembrane helix</keyword>
<keyword evidence="1" id="KW-0812">Transmembrane</keyword>
<evidence type="ECO:0000313" key="3">
    <source>
        <dbReference type="Proteomes" id="UP001485043"/>
    </source>
</evidence>
<reference evidence="2 3" key="1">
    <citation type="journal article" date="2024" name="Nat. Commun.">
        <title>Phylogenomics reveals the evolutionary origins of lichenization in chlorophyte algae.</title>
        <authorList>
            <person name="Puginier C."/>
            <person name="Libourel C."/>
            <person name="Otte J."/>
            <person name="Skaloud P."/>
            <person name="Haon M."/>
            <person name="Grisel S."/>
            <person name="Petersen M."/>
            <person name="Berrin J.G."/>
            <person name="Delaux P.M."/>
            <person name="Dal Grande F."/>
            <person name="Keller J."/>
        </authorList>
    </citation>
    <scope>NUCLEOTIDE SEQUENCE [LARGE SCALE GENOMIC DNA]</scope>
    <source>
        <strain evidence="2 3">SAG 2523</strain>
    </source>
</reference>
<feature type="transmembrane region" description="Helical" evidence="1">
    <location>
        <begin position="41"/>
        <end position="64"/>
    </location>
</feature>
<protein>
    <submittedName>
        <fullName evidence="2">Uncharacterized protein</fullName>
    </submittedName>
</protein>
<keyword evidence="3" id="KW-1185">Reference proteome</keyword>
<evidence type="ECO:0000256" key="1">
    <source>
        <dbReference type="SAM" id="Phobius"/>
    </source>
</evidence>
<dbReference type="Proteomes" id="UP001485043">
    <property type="component" value="Unassembled WGS sequence"/>
</dbReference>
<comment type="caution">
    <text evidence="2">The sequence shown here is derived from an EMBL/GenBank/DDBJ whole genome shotgun (WGS) entry which is preliminary data.</text>
</comment>
<organism evidence="2 3">
    <name type="scientific">Apatococcus fuscideae</name>
    <dbReference type="NCBI Taxonomy" id="2026836"/>
    <lineage>
        <taxon>Eukaryota</taxon>
        <taxon>Viridiplantae</taxon>
        <taxon>Chlorophyta</taxon>
        <taxon>core chlorophytes</taxon>
        <taxon>Trebouxiophyceae</taxon>
        <taxon>Chlorellales</taxon>
        <taxon>Chlorellaceae</taxon>
        <taxon>Apatococcus</taxon>
    </lineage>
</organism>
<feature type="transmembrane region" description="Helical" evidence="1">
    <location>
        <begin position="84"/>
        <end position="105"/>
    </location>
</feature>
<dbReference type="AlphaFoldDB" id="A0AAW1RPG0"/>
<dbReference type="Pfam" id="PF10445">
    <property type="entry name" value="DUF2456"/>
    <property type="match status" value="1"/>
</dbReference>
<accession>A0AAW1RPG0</accession>
<name>A0AAW1RPG0_9CHLO</name>
<sequence length="158" mass="17225">MHKKLTSLPRYINLEGMDLLQPGIPFGIRFKRLVGSALRGFFFCIPIFCLWWPVGVGILAGIGTKVGRIEYDFNHYPEPQVFKLIFGGTMAFVIVPIMAAMVLLAMDAARQLPDIVEGPVGTWQGPNKGQPLDATRVEVPPNGVVLAAANGHAQPVMV</sequence>
<dbReference type="InterPro" id="IPR018852">
    <property type="entry name" value="DUF2456"/>
</dbReference>
<dbReference type="EMBL" id="JALJOV010002065">
    <property type="protein sequence ID" value="KAK9835251.1"/>
    <property type="molecule type" value="Genomic_DNA"/>
</dbReference>
<proteinExistence type="predicted"/>
<keyword evidence="1" id="KW-0472">Membrane</keyword>
<dbReference type="PANTHER" id="PTHR28297">
    <property type="entry name" value="FUNGAL PROTEIN"/>
    <property type="match status" value="1"/>
</dbReference>
<evidence type="ECO:0000313" key="2">
    <source>
        <dbReference type="EMBL" id="KAK9835251.1"/>
    </source>
</evidence>
<gene>
    <name evidence="2" type="ORF">WJX84_004247</name>
</gene>